<dbReference type="InParanoid" id="G3HI38"/>
<evidence type="ECO:0000256" key="1">
    <source>
        <dbReference type="SAM" id="SignalP"/>
    </source>
</evidence>
<evidence type="ECO:0000313" key="2">
    <source>
        <dbReference type="EMBL" id="EGW05106.1"/>
    </source>
</evidence>
<sequence length="70" mass="7334">MLASGAAGPALLPVLPSFMVQCTPLLTGCSTQCNQLYKAVAAACSPDLLSDVCFGQLLHYQSIMDINLCN</sequence>
<accession>G3HI38</accession>
<evidence type="ECO:0000313" key="3">
    <source>
        <dbReference type="Proteomes" id="UP000001075"/>
    </source>
</evidence>
<reference evidence="3" key="1">
    <citation type="journal article" date="2011" name="Nat. Biotechnol.">
        <title>The genomic sequence of the Chinese hamster ovary (CHO)-K1 cell line.</title>
        <authorList>
            <person name="Xu X."/>
            <person name="Nagarajan H."/>
            <person name="Lewis N.E."/>
            <person name="Pan S."/>
            <person name="Cai Z."/>
            <person name="Liu X."/>
            <person name="Chen W."/>
            <person name="Xie M."/>
            <person name="Wang W."/>
            <person name="Hammond S."/>
            <person name="Andersen M.R."/>
            <person name="Neff N."/>
            <person name="Passarelli B."/>
            <person name="Koh W."/>
            <person name="Fan H.C."/>
            <person name="Wang J."/>
            <person name="Gui Y."/>
            <person name="Lee K.H."/>
            <person name="Betenbaugh M.J."/>
            <person name="Quake S.R."/>
            <person name="Famili I."/>
            <person name="Palsson B.O."/>
            <person name="Wang J."/>
        </authorList>
    </citation>
    <scope>NUCLEOTIDE SEQUENCE [LARGE SCALE GENOMIC DNA]</scope>
    <source>
        <strain evidence="3">CHO K1 cell line</strain>
    </source>
</reference>
<organism evidence="2 3">
    <name type="scientific">Cricetulus griseus</name>
    <name type="common">Chinese hamster</name>
    <name type="synonym">Cricetulus barabensis griseus</name>
    <dbReference type="NCBI Taxonomy" id="10029"/>
    <lineage>
        <taxon>Eukaryota</taxon>
        <taxon>Metazoa</taxon>
        <taxon>Chordata</taxon>
        <taxon>Craniata</taxon>
        <taxon>Vertebrata</taxon>
        <taxon>Euteleostomi</taxon>
        <taxon>Mammalia</taxon>
        <taxon>Eutheria</taxon>
        <taxon>Euarchontoglires</taxon>
        <taxon>Glires</taxon>
        <taxon>Rodentia</taxon>
        <taxon>Myomorpha</taxon>
        <taxon>Muroidea</taxon>
        <taxon>Cricetidae</taxon>
        <taxon>Cricetinae</taxon>
        <taxon>Cricetulus</taxon>
    </lineage>
</organism>
<feature type="signal peptide" evidence="1">
    <location>
        <begin position="1"/>
        <end position="22"/>
    </location>
</feature>
<dbReference type="EMBL" id="JH000397">
    <property type="protein sequence ID" value="EGW05106.1"/>
    <property type="molecule type" value="Genomic_DNA"/>
</dbReference>
<feature type="chain" id="PRO_5003444514" evidence="1">
    <location>
        <begin position="23"/>
        <end position="70"/>
    </location>
</feature>
<keyword evidence="1" id="KW-0732">Signal</keyword>
<proteinExistence type="predicted"/>
<protein>
    <submittedName>
        <fullName evidence="2">Uncharacterized protein</fullName>
    </submittedName>
</protein>
<dbReference type="Proteomes" id="UP000001075">
    <property type="component" value="Unassembled WGS sequence"/>
</dbReference>
<dbReference type="AlphaFoldDB" id="G3HI38"/>
<name>G3HI38_CRIGR</name>
<gene>
    <name evidence="2" type="ORF">I79_010303</name>
</gene>